<feature type="compositionally biased region" description="Low complexity" evidence="2">
    <location>
        <begin position="184"/>
        <end position="200"/>
    </location>
</feature>
<keyword evidence="1" id="KW-0677">Repeat</keyword>
<dbReference type="PANTHER" id="PTHR24036">
    <property type="entry name" value="SKELETOR-RELATED"/>
    <property type="match status" value="1"/>
</dbReference>
<gene>
    <name evidence="4" type="ORF">MSPICULIGERA_LOCUS22090</name>
</gene>
<feature type="domain" description="DM13" evidence="3">
    <location>
        <begin position="345"/>
        <end position="454"/>
    </location>
</feature>
<dbReference type="PROSITE" id="PS51549">
    <property type="entry name" value="DM13"/>
    <property type="match status" value="1"/>
</dbReference>
<feature type="region of interest" description="Disordered" evidence="2">
    <location>
        <begin position="180"/>
        <end position="200"/>
    </location>
</feature>
<accession>A0AA36DB68</accession>
<dbReference type="SMART" id="SM00686">
    <property type="entry name" value="DM13"/>
    <property type="match status" value="1"/>
</dbReference>
<dbReference type="InterPro" id="IPR052126">
    <property type="entry name" value="Spindle_Org/Thrombomodulin"/>
</dbReference>
<evidence type="ECO:0000256" key="2">
    <source>
        <dbReference type="SAM" id="MobiDB-lite"/>
    </source>
</evidence>
<protein>
    <recommendedName>
        <fullName evidence="3">DM13 domain-containing protein</fullName>
    </recommendedName>
</protein>
<sequence length="469" mass="53096">MENWPRFAHLKMDEKEPKKMKKPEEKVDLQLGEEIENMRMESSTTKAAPLVILRKQIVHGAVNDGKITTENTEVRKLVHGEVAKGRIRLEPETRRRKPISKPATARPTAEEIEEFAERRKNRRKHMSTTTMIMPVEEEMIGSEEDAAMEEDSEEVESRRLGAKISSMMGHNGESVVVVRREESTTSTSTTSTTTTSAPTTTEEMMMEKQMESMELEVMGKTPVDIDVKSVHRLDINNNEAKKVLVVEEKSPESVTIKELERRIEQELDRSVPFLEEDTADVEENKLVLNHFSIPIVENGKAAFLLTNGAALADYRWIGLYNQCTKEPVPLISLDGLDPPREEIVAPIQGKNKRITSGPVRILNCNTILVPDFVFQEKSEKPASFFFVGIGTFPNKIEGQRRARVLGFEGDEPLENYHGDDVMIRLPNGLRTFDVDFLAIYNEVKDEYMAFVTLPSVLVPPCAEETTQKP</sequence>
<evidence type="ECO:0000259" key="3">
    <source>
        <dbReference type="PROSITE" id="PS51549"/>
    </source>
</evidence>
<dbReference type="AlphaFoldDB" id="A0AA36DB68"/>
<feature type="compositionally biased region" description="Basic and acidic residues" evidence="2">
    <location>
        <begin position="10"/>
        <end position="25"/>
    </location>
</feature>
<evidence type="ECO:0000256" key="1">
    <source>
        <dbReference type="ARBA" id="ARBA00022737"/>
    </source>
</evidence>
<name>A0AA36DB68_9BILA</name>
<dbReference type="InterPro" id="IPR019545">
    <property type="entry name" value="DM13_domain"/>
</dbReference>
<comment type="caution">
    <text evidence="4">The sequence shown here is derived from an EMBL/GenBank/DDBJ whole genome shotgun (WGS) entry which is preliminary data.</text>
</comment>
<reference evidence="4" key="1">
    <citation type="submission" date="2023-06" db="EMBL/GenBank/DDBJ databases">
        <authorList>
            <person name="Delattre M."/>
        </authorList>
    </citation>
    <scope>NUCLEOTIDE SEQUENCE</scope>
    <source>
        <strain evidence="4">AF72</strain>
    </source>
</reference>
<feature type="non-terminal residue" evidence="4">
    <location>
        <position position="1"/>
    </location>
</feature>
<dbReference type="PANTHER" id="PTHR24036:SF5">
    <property type="entry name" value="THROMBOMODULIN"/>
    <property type="match status" value="1"/>
</dbReference>
<feature type="region of interest" description="Disordered" evidence="2">
    <location>
        <begin position="1"/>
        <end position="25"/>
    </location>
</feature>
<keyword evidence="5" id="KW-1185">Reference proteome</keyword>
<dbReference type="EMBL" id="CATQJA010002665">
    <property type="protein sequence ID" value="CAJ0584022.1"/>
    <property type="molecule type" value="Genomic_DNA"/>
</dbReference>
<organism evidence="4 5">
    <name type="scientific">Mesorhabditis spiculigera</name>
    <dbReference type="NCBI Taxonomy" id="96644"/>
    <lineage>
        <taxon>Eukaryota</taxon>
        <taxon>Metazoa</taxon>
        <taxon>Ecdysozoa</taxon>
        <taxon>Nematoda</taxon>
        <taxon>Chromadorea</taxon>
        <taxon>Rhabditida</taxon>
        <taxon>Rhabditina</taxon>
        <taxon>Rhabditomorpha</taxon>
        <taxon>Rhabditoidea</taxon>
        <taxon>Rhabditidae</taxon>
        <taxon>Mesorhabditinae</taxon>
        <taxon>Mesorhabditis</taxon>
    </lineage>
</organism>
<evidence type="ECO:0000313" key="4">
    <source>
        <dbReference type="EMBL" id="CAJ0584022.1"/>
    </source>
</evidence>
<evidence type="ECO:0000313" key="5">
    <source>
        <dbReference type="Proteomes" id="UP001177023"/>
    </source>
</evidence>
<proteinExistence type="predicted"/>
<dbReference type="Proteomes" id="UP001177023">
    <property type="component" value="Unassembled WGS sequence"/>
</dbReference>